<keyword evidence="1" id="KW-0472">Membrane</keyword>
<keyword evidence="1" id="KW-0812">Transmembrane</keyword>
<evidence type="ECO:0000259" key="2">
    <source>
        <dbReference type="Pfam" id="PF09335"/>
    </source>
</evidence>
<feature type="transmembrane region" description="Helical" evidence="1">
    <location>
        <begin position="37"/>
        <end position="60"/>
    </location>
</feature>
<accession>A0ABR8UFR1</accession>
<evidence type="ECO:0000313" key="3">
    <source>
        <dbReference type="EMBL" id="MBD7986563.1"/>
    </source>
</evidence>
<comment type="caution">
    <text evidence="3">The sequence shown here is derived from an EMBL/GenBank/DDBJ whole genome shotgun (WGS) entry which is preliminary data.</text>
</comment>
<protein>
    <submittedName>
        <fullName evidence="3">DedA family protein</fullName>
    </submittedName>
</protein>
<dbReference type="InterPro" id="IPR051311">
    <property type="entry name" value="DedA_domain"/>
</dbReference>
<name>A0ABR8UFR1_9GAMM</name>
<dbReference type="Pfam" id="PF09335">
    <property type="entry name" value="VTT_dom"/>
    <property type="match status" value="1"/>
</dbReference>
<sequence>MGELLAYLTLFVIAFGAATLLPLQSEAVLVGLQLSGYPAVPLVLVAGVGNVLGSTVNWCVGRAIERFRGRRWFPATDAHLERAQRSYRRYGRWSLLLSWAPVIGDPITLVAGVMREPLPRFLLLVGIAKFGRYAVLAFTVRASS</sequence>
<feature type="transmembrane region" description="Helical" evidence="1">
    <location>
        <begin position="93"/>
        <end position="114"/>
    </location>
</feature>
<dbReference type="Proteomes" id="UP000647183">
    <property type="component" value="Unassembled WGS sequence"/>
</dbReference>
<organism evidence="3 4">
    <name type="scientific">Luteimonas colneyensis</name>
    <dbReference type="NCBI Taxonomy" id="2762230"/>
    <lineage>
        <taxon>Bacteria</taxon>
        <taxon>Pseudomonadati</taxon>
        <taxon>Pseudomonadota</taxon>
        <taxon>Gammaproteobacteria</taxon>
        <taxon>Lysobacterales</taxon>
        <taxon>Lysobacteraceae</taxon>
        <taxon>Luteimonas</taxon>
    </lineage>
</organism>
<reference evidence="3 4" key="1">
    <citation type="submission" date="2020-08" db="EMBL/GenBank/DDBJ databases">
        <title>A Genomic Blueprint of the Chicken Gut Microbiome.</title>
        <authorList>
            <person name="Gilroy R."/>
            <person name="Ravi A."/>
            <person name="Getino M."/>
            <person name="Pursley I."/>
            <person name="Horton D.L."/>
            <person name="Alikhan N.-F."/>
            <person name="Baker D."/>
            <person name="Gharbi K."/>
            <person name="Hall N."/>
            <person name="Watson M."/>
            <person name="Adriaenssens E.M."/>
            <person name="Foster-Nyarko E."/>
            <person name="Jarju S."/>
            <person name="Secka A."/>
            <person name="Antonio M."/>
            <person name="Oren A."/>
            <person name="Chaudhuri R."/>
            <person name="La Ragione R.M."/>
            <person name="Hildebrand F."/>
            <person name="Pallen M.J."/>
        </authorList>
    </citation>
    <scope>NUCLEOTIDE SEQUENCE [LARGE SCALE GENOMIC DNA]</scope>
    <source>
        <strain evidence="3 4">Sa2BVA3</strain>
    </source>
</reference>
<dbReference type="InterPro" id="IPR032816">
    <property type="entry name" value="VTT_dom"/>
</dbReference>
<dbReference type="PANTHER" id="PTHR42709">
    <property type="entry name" value="ALKALINE PHOSPHATASE LIKE PROTEIN"/>
    <property type="match status" value="1"/>
</dbReference>
<dbReference type="PANTHER" id="PTHR42709:SF4">
    <property type="entry name" value="INNER MEMBRANE PROTEIN YQAA"/>
    <property type="match status" value="1"/>
</dbReference>
<keyword evidence="4" id="KW-1185">Reference proteome</keyword>
<feature type="domain" description="VTT" evidence="2">
    <location>
        <begin position="28"/>
        <end position="140"/>
    </location>
</feature>
<evidence type="ECO:0000256" key="1">
    <source>
        <dbReference type="SAM" id="Phobius"/>
    </source>
</evidence>
<keyword evidence="1" id="KW-1133">Transmembrane helix</keyword>
<proteinExistence type="predicted"/>
<dbReference type="EMBL" id="JACSQJ010000001">
    <property type="protein sequence ID" value="MBD7986563.1"/>
    <property type="molecule type" value="Genomic_DNA"/>
</dbReference>
<gene>
    <name evidence="3" type="ORF">H9645_00790</name>
</gene>
<evidence type="ECO:0000313" key="4">
    <source>
        <dbReference type="Proteomes" id="UP000647183"/>
    </source>
</evidence>